<dbReference type="InParanoid" id="A0A2G5E7R8"/>
<dbReference type="PANTHER" id="PTHR11926">
    <property type="entry name" value="GLUCOSYL/GLUCURONOSYL TRANSFERASES"/>
    <property type="match status" value="1"/>
</dbReference>
<protein>
    <recommendedName>
        <fullName evidence="4">Glycosyltransferase</fullName>
        <ecNumber evidence="4">2.4.1.-</ecNumber>
    </recommendedName>
</protein>
<organism evidence="5 6">
    <name type="scientific">Aquilegia coerulea</name>
    <name type="common">Rocky mountain columbine</name>
    <dbReference type="NCBI Taxonomy" id="218851"/>
    <lineage>
        <taxon>Eukaryota</taxon>
        <taxon>Viridiplantae</taxon>
        <taxon>Streptophyta</taxon>
        <taxon>Embryophyta</taxon>
        <taxon>Tracheophyta</taxon>
        <taxon>Spermatophyta</taxon>
        <taxon>Magnoliopsida</taxon>
        <taxon>Ranunculales</taxon>
        <taxon>Ranunculaceae</taxon>
        <taxon>Thalictroideae</taxon>
        <taxon>Aquilegia</taxon>
    </lineage>
</organism>
<evidence type="ECO:0000256" key="3">
    <source>
        <dbReference type="RuleBase" id="RU003718"/>
    </source>
</evidence>
<dbReference type="OrthoDB" id="5835829at2759"/>
<dbReference type="InterPro" id="IPR035595">
    <property type="entry name" value="UDP_glycos_trans_CS"/>
</dbReference>
<evidence type="ECO:0000313" key="6">
    <source>
        <dbReference type="Proteomes" id="UP000230069"/>
    </source>
</evidence>
<evidence type="ECO:0000256" key="4">
    <source>
        <dbReference type="RuleBase" id="RU362057"/>
    </source>
</evidence>
<evidence type="ECO:0000313" key="5">
    <source>
        <dbReference type="EMBL" id="PIA51803.1"/>
    </source>
</evidence>
<keyword evidence="2 3" id="KW-0808">Transferase</keyword>
<dbReference type="GO" id="GO:0080044">
    <property type="term" value="F:quercetin 7-O-glucosyltransferase activity"/>
    <property type="evidence" value="ECO:0007669"/>
    <property type="project" value="TreeGrafter"/>
</dbReference>
<gene>
    <name evidence="5" type="ORF">AQUCO_01100582v1</name>
</gene>
<comment type="similarity">
    <text evidence="1 3">Belongs to the UDP-glycosyltransferase family.</text>
</comment>
<name>A0A2G5E7R8_AQUCA</name>
<proteinExistence type="inferred from homology"/>
<dbReference type="GO" id="GO:0080043">
    <property type="term" value="F:quercetin 3-O-glucosyltransferase activity"/>
    <property type="evidence" value="ECO:0007669"/>
    <property type="project" value="TreeGrafter"/>
</dbReference>
<dbReference type="SUPFAM" id="SSF53756">
    <property type="entry name" value="UDP-Glycosyltransferase/glycogen phosphorylase"/>
    <property type="match status" value="1"/>
</dbReference>
<keyword evidence="3" id="KW-0328">Glycosyltransferase</keyword>
<dbReference type="EC" id="2.4.1.-" evidence="4"/>
<dbReference type="PANTHER" id="PTHR11926:SF1392">
    <property type="entry name" value="GLYCOSYLTRANSFERASE"/>
    <property type="match status" value="1"/>
</dbReference>
<keyword evidence="6" id="KW-1185">Reference proteome</keyword>
<dbReference type="EMBL" id="KZ305028">
    <property type="protein sequence ID" value="PIA51803.1"/>
    <property type="molecule type" value="Genomic_DNA"/>
</dbReference>
<dbReference type="CDD" id="cd03784">
    <property type="entry name" value="GT1_Gtf-like"/>
    <property type="match status" value="1"/>
</dbReference>
<evidence type="ECO:0000256" key="2">
    <source>
        <dbReference type="ARBA" id="ARBA00022679"/>
    </source>
</evidence>
<dbReference type="AlphaFoldDB" id="A0A2G5E7R8"/>
<dbReference type="PROSITE" id="PS00375">
    <property type="entry name" value="UDPGT"/>
    <property type="match status" value="1"/>
</dbReference>
<dbReference type="Gene3D" id="3.40.50.2000">
    <property type="entry name" value="Glycogen Phosphorylase B"/>
    <property type="match status" value="2"/>
</dbReference>
<evidence type="ECO:0000256" key="1">
    <source>
        <dbReference type="ARBA" id="ARBA00009995"/>
    </source>
</evidence>
<sequence length="481" mass="54301">MAEMDQKSVPHVLLFPFPLLGHVNPLLQLAELLCLSGLSNVTFLTTKHHHHRLLSFTDARTRFSSFPAFRFETISDGLPDDHPRSYTHIIDIFTGVRSVMEPSFRELLFSNYFQSVNRPPVTCIISDGLMSFPIGVAKELGIASMDFRGTGASFLWCCFRHLNMVEAGELPFKDADMDKLITSIPGMESFLRCRDLPSFLRGCRGKVLDDSLKIVSSSHDLRPNATIINTFEDLEAPILAEMRPHFPKIFTLGPLHALLSTLHSGRSISSNNSLYEVDQNCITWLDSQQPNSVVYVSFGSIVMMTHTQMLEFWYGLVNSGKRFLWVIRHDFVIDKDESFQVPADLTSETKERGYIVEWSPQEEVLAHPAVGGFLTHSGWGSILESMMAGVPMLCWPQIGDHHTNSRFVSDVWKVGLDMKDTCDRLTIEKMVNDLMDTKRDELMRSMEEISQLARKSVGKGGSSYGNLEALVNRLIAYPILF</sequence>
<dbReference type="FunFam" id="3.40.50.2000:FF:000040">
    <property type="entry name" value="UDP-glycosyltransferase 76C1"/>
    <property type="match status" value="1"/>
</dbReference>
<reference evidence="5 6" key="1">
    <citation type="submission" date="2017-09" db="EMBL/GenBank/DDBJ databases">
        <title>WGS assembly of Aquilegia coerulea Goldsmith.</title>
        <authorList>
            <person name="Hodges S."/>
            <person name="Kramer E."/>
            <person name="Nordborg M."/>
            <person name="Tomkins J."/>
            <person name="Borevitz J."/>
            <person name="Derieg N."/>
            <person name="Yan J."/>
            <person name="Mihaltcheva S."/>
            <person name="Hayes R.D."/>
            <person name="Rokhsar D."/>
        </authorList>
    </citation>
    <scope>NUCLEOTIDE SEQUENCE [LARGE SCALE GENOMIC DNA]</scope>
    <source>
        <strain evidence="6">cv. Goldsmith</strain>
    </source>
</reference>
<dbReference type="Pfam" id="PF00201">
    <property type="entry name" value="UDPGT"/>
    <property type="match status" value="1"/>
</dbReference>
<dbReference type="Proteomes" id="UP000230069">
    <property type="component" value="Unassembled WGS sequence"/>
</dbReference>
<dbReference type="InterPro" id="IPR002213">
    <property type="entry name" value="UDP_glucos_trans"/>
</dbReference>
<accession>A0A2G5E7R8</accession>